<name>A0A5J6MN24_9PROT</name>
<keyword evidence="2" id="KW-1185">Reference proteome</keyword>
<dbReference type="EMBL" id="CP042906">
    <property type="protein sequence ID" value="QEX16136.1"/>
    <property type="molecule type" value="Genomic_DNA"/>
</dbReference>
<gene>
    <name evidence="1" type="ORF">FRZ44_14280</name>
</gene>
<dbReference type="KEGG" id="htq:FRZ44_14280"/>
<protein>
    <recommendedName>
        <fullName evidence="3">Glycosyl transferase family 1 domain-containing protein</fullName>
    </recommendedName>
</protein>
<evidence type="ECO:0000313" key="1">
    <source>
        <dbReference type="EMBL" id="QEX16136.1"/>
    </source>
</evidence>
<proteinExistence type="predicted"/>
<reference evidence="1 2" key="1">
    <citation type="submission" date="2019-08" db="EMBL/GenBank/DDBJ databases">
        <title>Hyperibacter terrae gen. nov., sp. nov. and Hyperibacter viscosus sp. nov., two new members in the family Rhodospirillaceae isolated from the rhizosphere of Hypericum perforatum.</title>
        <authorList>
            <person name="Noviana Z."/>
        </authorList>
    </citation>
    <scope>NUCLEOTIDE SEQUENCE [LARGE SCALE GENOMIC DNA]</scope>
    <source>
        <strain evidence="1 2">R5913</strain>
    </source>
</reference>
<evidence type="ECO:0008006" key="3">
    <source>
        <dbReference type="Google" id="ProtNLM"/>
    </source>
</evidence>
<dbReference type="Proteomes" id="UP000326202">
    <property type="component" value="Chromosome"/>
</dbReference>
<dbReference type="Gene3D" id="3.40.50.2000">
    <property type="entry name" value="Glycogen Phosphorylase B"/>
    <property type="match status" value="1"/>
</dbReference>
<dbReference type="SUPFAM" id="SSF53756">
    <property type="entry name" value="UDP-Glycosyltransferase/glycogen phosphorylase"/>
    <property type="match status" value="1"/>
</dbReference>
<evidence type="ECO:0000313" key="2">
    <source>
        <dbReference type="Proteomes" id="UP000326202"/>
    </source>
</evidence>
<accession>A0A5J6MN24</accession>
<sequence>MEPGSVQGLIHRLAARRVVQAVGQEQVFAHATNHRLAQRLAAAMNFGIHLVPQTLFYDPSAPAAVPPTLPAGNGPLVACLGVPRPEKSGLPLPDIVHEALRQRADLRFVIQVNGAKTNAALMALERMPQVQLVKGWLDDGAFVALIQAADMLLLPYRRDRYAERTSGPFSFAAAYGRPAIVPSGTWMAERIARKQAAGIAYKRDAAVIDALTVAADRLPDLHSQAARLAQRWRIWDGEALLRVVRRWAAGDGTGELRRVDPKPPSV</sequence>
<dbReference type="AlphaFoldDB" id="A0A5J6MN24"/>
<organism evidence="1 2">
    <name type="scientific">Hypericibacter terrae</name>
    <dbReference type="NCBI Taxonomy" id="2602015"/>
    <lineage>
        <taxon>Bacteria</taxon>
        <taxon>Pseudomonadati</taxon>
        <taxon>Pseudomonadota</taxon>
        <taxon>Alphaproteobacteria</taxon>
        <taxon>Rhodospirillales</taxon>
        <taxon>Dongiaceae</taxon>
        <taxon>Hypericibacter</taxon>
    </lineage>
</organism>